<feature type="region of interest" description="Disordered" evidence="1">
    <location>
        <begin position="38"/>
        <end position="70"/>
    </location>
</feature>
<evidence type="ECO:0000256" key="2">
    <source>
        <dbReference type="SAM" id="Phobius"/>
    </source>
</evidence>
<comment type="caution">
    <text evidence="3">The sequence shown here is derived from an EMBL/GenBank/DDBJ whole genome shotgun (WGS) entry which is preliminary data.</text>
</comment>
<dbReference type="EMBL" id="NAFK01000130">
    <property type="protein sequence ID" value="OSJ33961.1"/>
    <property type="molecule type" value="Genomic_DNA"/>
</dbReference>
<evidence type="ECO:0000256" key="1">
    <source>
        <dbReference type="SAM" id="MobiDB-lite"/>
    </source>
</evidence>
<protein>
    <recommendedName>
        <fullName evidence="5">Secreted protein</fullName>
    </recommendedName>
</protein>
<reference evidence="3 4" key="1">
    <citation type="submission" date="2017-03" db="EMBL/GenBank/DDBJ databases">
        <title>Whole genome sequences of fourteen strains of Bradyrhizobium canariense and one strain of Bradyrhizobium japonicum isolated from Lupinus (Papilionoideae: Genisteae) species in Algeria.</title>
        <authorList>
            <person name="Crovadore J."/>
            <person name="Chekireb D."/>
            <person name="Brachmann A."/>
            <person name="Chablais R."/>
            <person name="Cochard B."/>
            <person name="Lefort F."/>
        </authorList>
    </citation>
    <scope>NUCLEOTIDE SEQUENCE [LARGE SCALE GENOMIC DNA]</scope>
    <source>
        <strain evidence="3 4">UBMAN05</strain>
    </source>
</reference>
<name>A0ABX3XAZ2_9BRAD</name>
<keyword evidence="2" id="KW-0472">Membrane</keyword>
<keyword evidence="2" id="KW-0812">Transmembrane</keyword>
<keyword evidence="4" id="KW-1185">Reference proteome</keyword>
<keyword evidence="2" id="KW-1133">Transmembrane helix</keyword>
<sequence>MELLMSTERNPDPMILLFAIAVIVAAFAAFVTTFERVGSTTAGGEAPSGTTGLGKPRTPLERAPDPSVGK</sequence>
<gene>
    <name evidence="3" type="ORF">BST63_04765</name>
</gene>
<evidence type="ECO:0000313" key="3">
    <source>
        <dbReference type="EMBL" id="OSJ33961.1"/>
    </source>
</evidence>
<evidence type="ECO:0008006" key="5">
    <source>
        <dbReference type="Google" id="ProtNLM"/>
    </source>
</evidence>
<organism evidence="3 4">
    <name type="scientific">Bradyrhizobium canariense</name>
    <dbReference type="NCBI Taxonomy" id="255045"/>
    <lineage>
        <taxon>Bacteria</taxon>
        <taxon>Pseudomonadati</taxon>
        <taxon>Pseudomonadota</taxon>
        <taxon>Alphaproteobacteria</taxon>
        <taxon>Hyphomicrobiales</taxon>
        <taxon>Nitrobacteraceae</taxon>
        <taxon>Bradyrhizobium</taxon>
    </lineage>
</organism>
<feature type="transmembrane region" description="Helical" evidence="2">
    <location>
        <begin position="14"/>
        <end position="34"/>
    </location>
</feature>
<dbReference type="Proteomes" id="UP000193884">
    <property type="component" value="Unassembled WGS sequence"/>
</dbReference>
<proteinExistence type="predicted"/>
<evidence type="ECO:0000313" key="4">
    <source>
        <dbReference type="Proteomes" id="UP000193884"/>
    </source>
</evidence>
<accession>A0ABX3XAZ2</accession>